<dbReference type="Gene3D" id="1.10.630.10">
    <property type="entry name" value="Cytochrome P450"/>
    <property type="match status" value="1"/>
</dbReference>
<evidence type="ECO:0000256" key="7">
    <source>
        <dbReference type="ARBA" id="ARBA00022989"/>
    </source>
</evidence>
<sequence>MDIHLPLFINYLTAALLVITFLIFSIIKLFTKPNNLPPSPTRLPVLGHLHHLVGAGLPHQALTKVAQKYGPVVLLHLGQVQAVVISSRDAAHQALKTHDPACADRPESIGSRIMWYDHADIVFSPYNDYWRQMRKICILELLSTKNVRSFGSIRRDEMSRLVESLRSCLGELVNFTERIYGYTSLVSCRAAFGKAVVGEGRREALVGMLKEAVAMAGGFEAADFFPGLRVVSWNRYRLVRMRRKMDGILDGILEQHRVKRSGEFGGEDIVDVLLRMHGNEEEELQFPITNHNIKAVIFDMFSAGTETSSNVLDWAMAELMRNPHVMSKAQAEIREAFKGKTTIEENDVQALKYLKLVIKETLRLHPPIALLPRACRDERIVDGYTIPLKSRVMVNIWSMGRDPEYWPEPEIFKPERFKDGSVDFLGNHMEFIPFGAGKRFCPGMNFGLANVELPLAQLLYYFNWKLPQGMGPDDVDMTEADGLAVPRKKELFLVPLIFGPSIGD</sequence>
<keyword evidence="11 14" id="KW-0472">Membrane</keyword>
<dbReference type="PRINTS" id="PR00385">
    <property type="entry name" value="P450"/>
</dbReference>
<dbReference type="GO" id="GO:0016705">
    <property type="term" value="F:oxidoreductase activity, acting on paired donors, with incorporation or reduction of molecular oxygen"/>
    <property type="evidence" value="ECO:0007669"/>
    <property type="project" value="InterPro"/>
</dbReference>
<dbReference type="InterPro" id="IPR002401">
    <property type="entry name" value="Cyt_P450_E_grp-I"/>
</dbReference>
<comment type="subcellular location">
    <subcellularLocation>
        <location evidence="1">Membrane</location>
        <topology evidence="1">Single-pass type II membrane protein</topology>
    </subcellularLocation>
</comment>
<dbReference type="PROSITE" id="PS00086">
    <property type="entry name" value="CYTOCHROME_P450"/>
    <property type="match status" value="1"/>
</dbReference>
<evidence type="ECO:0000256" key="6">
    <source>
        <dbReference type="ARBA" id="ARBA00022968"/>
    </source>
</evidence>
<evidence type="ECO:0000313" key="15">
    <source>
        <dbReference type="EMBL" id="GER36600.1"/>
    </source>
</evidence>
<dbReference type="AlphaFoldDB" id="A0A5A7PUS7"/>
<organism evidence="15 16">
    <name type="scientific">Striga asiatica</name>
    <name type="common">Asiatic witchweed</name>
    <name type="synonym">Buchnera asiatica</name>
    <dbReference type="NCBI Taxonomy" id="4170"/>
    <lineage>
        <taxon>Eukaryota</taxon>
        <taxon>Viridiplantae</taxon>
        <taxon>Streptophyta</taxon>
        <taxon>Embryophyta</taxon>
        <taxon>Tracheophyta</taxon>
        <taxon>Spermatophyta</taxon>
        <taxon>Magnoliopsida</taxon>
        <taxon>eudicotyledons</taxon>
        <taxon>Gunneridae</taxon>
        <taxon>Pentapetalae</taxon>
        <taxon>asterids</taxon>
        <taxon>lamiids</taxon>
        <taxon>Lamiales</taxon>
        <taxon>Orobanchaceae</taxon>
        <taxon>Buchnereae</taxon>
        <taxon>Striga</taxon>
    </lineage>
</organism>
<keyword evidence="4 14" id="KW-0812">Transmembrane</keyword>
<evidence type="ECO:0000313" key="16">
    <source>
        <dbReference type="Proteomes" id="UP000325081"/>
    </source>
</evidence>
<dbReference type="PANTHER" id="PTHR47953">
    <property type="entry name" value="OS08G0105600 PROTEIN"/>
    <property type="match status" value="1"/>
</dbReference>
<dbReference type="EMBL" id="BKCP01005183">
    <property type="protein sequence ID" value="GER36600.1"/>
    <property type="molecule type" value="Genomic_DNA"/>
</dbReference>
<comment type="similarity">
    <text evidence="2 13">Belongs to the cytochrome P450 family.</text>
</comment>
<name>A0A5A7PUS7_STRAF</name>
<dbReference type="Proteomes" id="UP000325081">
    <property type="component" value="Unassembled WGS sequence"/>
</dbReference>
<evidence type="ECO:0000256" key="2">
    <source>
        <dbReference type="ARBA" id="ARBA00010617"/>
    </source>
</evidence>
<keyword evidence="16" id="KW-1185">Reference proteome</keyword>
<dbReference type="GO" id="GO:0020037">
    <property type="term" value="F:heme binding"/>
    <property type="evidence" value="ECO:0007669"/>
    <property type="project" value="InterPro"/>
</dbReference>
<dbReference type="SUPFAM" id="SSF48264">
    <property type="entry name" value="Cytochrome P450"/>
    <property type="match status" value="1"/>
</dbReference>
<dbReference type="PRINTS" id="PR00463">
    <property type="entry name" value="EP450I"/>
</dbReference>
<dbReference type="GO" id="GO:0016020">
    <property type="term" value="C:membrane"/>
    <property type="evidence" value="ECO:0007669"/>
    <property type="project" value="UniProtKB-SubCell"/>
</dbReference>
<keyword evidence="8 13" id="KW-0560">Oxidoreductase</keyword>
<evidence type="ECO:0000256" key="3">
    <source>
        <dbReference type="ARBA" id="ARBA00022617"/>
    </source>
</evidence>
<keyword evidence="3 12" id="KW-0349">Heme</keyword>
<keyword evidence="6" id="KW-0735">Signal-anchor</keyword>
<comment type="cofactor">
    <cofactor evidence="12">
        <name>heme</name>
        <dbReference type="ChEBI" id="CHEBI:30413"/>
    </cofactor>
</comment>
<dbReference type="InterPro" id="IPR017972">
    <property type="entry name" value="Cyt_P450_CS"/>
</dbReference>
<reference evidence="16" key="1">
    <citation type="journal article" date="2019" name="Curr. Biol.">
        <title>Genome Sequence of Striga asiatica Provides Insight into the Evolution of Plant Parasitism.</title>
        <authorList>
            <person name="Yoshida S."/>
            <person name="Kim S."/>
            <person name="Wafula E.K."/>
            <person name="Tanskanen J."/>
            <person name="Kim Y.M."/>
            <person name="Honaas L."/>
            <person name="Yang Z."/>
            <person name="Spallek T."/>
            <person name="Conn C.E."/>
            <person name="Ichihashi Y."/>
            <person name="Cheong K."/>
            <person name="Cui S."/>
            <person name="Der J.P."/>
            <person name="Gundlach H."/>
            <person name="Jiao Y."/>
            <person name="Hori C."/>
            <person name="Ishida J.K."/>
            <person name="Kasahara H."/>
            <person name="Kiba T."/>
            <person name="Kim M.S."/>
            <person name="Koo N."/>
            <person name="Laohavisit A."/>
            <person name="Lee Y.H."/>
            <person name="Lumba S."/>
            <person name="McCourt P."/>
            <person name="Mortimer J.C."/>
            <person name="Mutuku J.M."/>
            <person name="Nomura T."/>
            <person name="Sasaki-Sekimoto Y."/>
            <person name="Seto Y."/>
            <person name="Wang Y."/>
            <person name="Wakatake T."/>
            <person name="Sakakibara H."/>
            <person name="Demura T."/>
            <person name="Yamaguchi S."/>
            <person name="Yoneyama K."/>
            <person name="Manabe R.I."/>
            <person name="Nelson D.C."/>
            <person name="Schulman A.H."/>
            <person name="Timko M.P."/>
            <person name="dePamphilis C.W."/>
            <person name="Choi D."/>
            <person name="Shirasu K."/>
        </authorList>
    </citation>
    <scope>NUCLEOTIDE SEQUENCE [LARGE SCALE GENOMIC DNA]</scope>
    <source>
        <strain evidence="16">cv. UVA1</strain>
    </source>
</reference>
<dbReference type="Pfam" id="PF00067">
    <property type="entry name" value="p450"/>
    <property type="match status" value="1"/>
</dbReference>
<keyword evidence="7 14" id="KW-1133">Transmembrane helix</keyword>
<dbReference type="InterPro" id="IPR052306">
    <property type="entry name" value="CYP450_71D"/>
</dbReference>
<evidence type="ECO:0000256" key="5">
    <source>
        <dbReference type="ARBA" id="ARBA00022723"/>
    </source>
</evidence>
<evidence type="ECO:0000256" key="12">
    <source>
        <dbReference type="PIRSR" id="PIRSR602401-1"/>
    </source>
</evidence>
<protein>
    <submittedName>
        <fullName evidence="15">Cytochrome P450</fullName>
    </submittedName>
</protein>
<dbReference type="CDD" id="cd11072">
    <property type="entry name" value="CYP71-like"/>
    <property type="match status" value="1"/>
</dbReference>
<evidence type="ECO:0000256" key="1">
    <source>
        <dbReference type="ARBA" id="ARBA00004606"/>
    </source>
</evidence>
<dbReference type="InterPro" id="IPR036396">
    <property type="entry name" value="Cyt_P450_sf"/>
</dbReference>
<dbReference type="PANTHER" id="PTHR47953:SF16">
    <property type="entry name" value="CYTOCHROME P450 71D8"/>
    <property type="match status" value="1"/>
</dbReference>
<gene>
    <name evidence="15" type="ORF">STAS_12940</name>
</gene>
<feature type="binding site" description="axial binding residue" evidence="12">
    <location>
        <position position="441"/>
    </location>
    <ligand>
        <name>heme</name>
        <dbReference type="ChEBI" id="CHEBI:30413"/>
    </ligand>
    <ligandPart>
        <name>Fe</name>
        <dbReference type="ChEBI" id="CHEBI:18248"/>
    </ligandPart>
</feature>
<comment type="caution">
    <text evidence="15">The sequence shown here is derived from an EMBL/GenBank/DDBJ whole genome shotgun (WGS) entry which is preliminary data.</text>
</comment>
<evidence type="ECO:0000256" key="9">
    <source>
        <dbReference type="ARBA" id="ARBA00023004"/>
    </source>
</evidence>
<evidence type="ECO:0000256" key="10">
    <source>
        <dbReference type="ARBA" id="ARBA00023033"/>
    </source>
</evidence>
<keyword evidence="5 12" id="KW-0479">Metal-binding</keyword>
<accession>A0A5A7PUS7</accession>
<evidence type="ECO:0000256" key="11">
    <source>
        <dbReference type="ARBA" id="ARBA00023136"/>
    </source>
</evidence>
<evidence type="ECO:0000256" key="13">
    <source>
        <dbReference type="RuleBase" id="RU000461"/>
    </source>
</evidence>
<keyword evidence="10 13" id="KW-0503">Monooxygenase</keyword>
<keyword evidence="9 12" id="KW-0408">Iron</keyword>
<evidence type="ECO:0000256" key="14">
    <source>
        <dbReference type="SAM" id="Phobius"/>
    </source>
</evidence>
<proteinExistence type="inferred from homology"/>
<dbReference type="FunFam" id="1.10.630.10:FF:000043">
    <property type="entry name" value="Cytochrome P450 99A2"/>
    <property type="match status" value="1"/>
</dbReference>
<dbReference type="GO" id="GO:0005506">
    <property type="term" value="F:iron ion binding"/>
    <property type="evidence" value="ECO:0007669"/>
    <property type="project" value="InterPro"/>
</dbReference>
<dbReference type="GO" id="GO:0004497">
    <property type="term" value="F:monooxygenase activity"/>
    <property type="evidence" value="ECO:0007669"/>
    <property type="project" value="UniProtKB-KW"/>
</dbReference>
<evidence type="ECO:0000256" key="8">
    <source>
        <dbReference type="ARBA" id="ARBA00023002"/>
    </source>
</evidence>
<feature type="transmembrane region" description="Helical" evidence="14">
    <location>
        <begin position="7"/>
        <end position="30"/>
    </location>
</feature>
<evidence type="ECO:0000256" key="4">
    <source>
        <dbReference type="ARBA" id="ARBA00022692"/>
    </source>
</evidence>
<dbReference type="OrthoDB" id="2789670at2759"/>
<dbReference type="InterPro" id="IPR001128">
    <property type="entry name" value="Cyt_P450"/>
</dbReference>